<gene>
    <name evidence="5" type="ORF">APLA_LOCUS5348</name>
</gene>
<dbReference type="SUPFAM" id="SSF49899">
    <property type="entry name" value="Concanavalin A-like lectins/glucanases"/>
    <property type="match status" value="1"/>
</dbReference>
<dbReference type="InterPro" id="IPR044156">
    <property type="entry name" value="Galectin-like"/>
</dbReference>
<comment type="caution">
    <text evidence="5">The sequence shown here is derived from an EMBL/GenBank/DDBJ whole genome shotgun (WGS) entry which is preliminary data.</text>
</comment>
<evidence type="ECO:0000256" key="2">
    <source>
        <dbReference type="ARBA" id="ARBA00022737"/>
    </source>
</evidence>
<evidence type="ECO:0000256" key="1">
    <source>
        <dbReference type="ARBA" id="ARBA00022734"/>
    </source>
</evidence>
<dbReference type="GO" id="GO:0030246">
    <property type="term" value="F:carbohydrate binding"/>
    <property type="evidence" value="ECO:0007669"/>
    <property type="project" value="UniProtKB-UniRule"/>
</dbReference>
<dbReference type="InterPro" id="IPR001079">
    <property type="entry name" value="Galectin_CRD"/>
</dbReference>
<dbReference type="PROSITE" id="PS51304">
    <property type="entry name" value="GALECTIN"/>
    <property type="match status" value="1"/>
</dbReference>
<organism evidence="5 6">
    <name type="scientific">Arctia plantaginis</name>
    <name type="common">Wood tiger moth</name>
    <name type="synonym">Phalaena plantaginis</name>
    <dbReference type="NCBI Taxonomy" id="874455"/>
    <lineage>
        <taxon>Eukaryota</taxon>
        <taxon>Metazoa</taxon>
        <taxon>Ecdysozoa</taxon>
        <taxon>Arthropoda</taxon>
        <taxon>Hexapoda</taxon>
        <taxon>Insecta</taxon>
        <taxon>Pterygota</taxon>
        <taxon>Neoptera</taxon>
        <taxon>Endopterygota</taxon>
        <taxon>Lepidoptera</taxon>
        <taxon>Glossata</taxon>
        <taxon>Ditrysia</taxon>
        <taxon>Noctuoidea</taxon>
        <taxon>Erebidae</taxon>
        <taxon>Arctiinae</taxon>
        <taxon>Arctia</taxon>
    </lineage>
</organism>
<dbReference type="SMART" id="SM00908">
    <property type="entry name" value="Gal-bind_lectin"/>
    <property type="match status" value="1"/>
</dbReference>
<evidence type="ECO:0000313" key="6">
    <source>
        <dbReference type="Proteomes" id="UP000494256"/>
    </source>
</evidence>
<dbReference type="Pfam" id="PF00337">
    <property type="entry name" value="Gal-bind_lectin"/>
    <property type="match status" value="1"/>
</dbReference>
<dbReference type="Proteomes" id="UP000494256">
    <property type="component" value="Unassembled WGS sequence"/>
</dbReference>
<dbReference type="PANTHER" id="PTHR11346:SF176">
    <property type="entry name" value="32 KDA BETA-GALACTOSIDE-BINDING LECTIN LEC-3"/>
    <property type="match status" value="1"/>
</dbReference>
<keyword evidence="2" id="KW-0677">Repeat</keyword>
<name>A0A8S0ZEC7_ARCPL</name>
<proteinExistence type="predicted"/>
<dbReference type="OrthoDB" id="10033734at2759"/>
<dbReference type="Gene3D" id="2.60.120.200">
    <property type="match status" value="1"/>
</dbReference>
<evidence type="ECO:0000259" key="4">
    <source>
        <dbReference type="PROSITE" id="PS51304"/>
    </source>
</evidence>
<sequence>MAAPIYNPVVPCVHPIPGGLYPGRMIRVQGNTPPGAQRFAINFQCGPNTDPRDDIALHLNFRFVEMCVVRNHLTAMSWGVEDTNGGMPLNRGESFEALILCEPHAIKVALNGLHFCEFPHRVPFQRISHLTVDGDVLIQFIGFEGAAPPPSQMYMSEPPAYGAYGAPPTYGAPGYGAPQAYAGGEMQTYQTSTYAQSQQRSGIGTGAAVGLGVGALAAGGLAGYAIAGGFRSSSPPPDAVDAVDFADDWME</sequence>
<dbReference type="InterPro" id="IPR013320">
    <property type="entry name" value="ConA-like_dom_sf"/>
</dbReference>
<reference evidence="5 6" key="1">
    <citation type="submission" date="2020-04" db="EMBL/GenBank/DDBJ databases">
        <authorList>
            <person name="Wallbank WR R."/>
            <person name="Pardo Diaz C."/>
            <person name="Kozak K."/>
            <person name="Martin S."/>
            <person name="Jiggins C."/>
            <person name="Moest M."/>
            <person name="Warren A I."/>
            <person name="Byers J.R.P. K."/>
            <person name="Montejo-Kovacevich G."/>
            <person name="Yen C E."/>
        </authorList>
    </citation>
    <scope>NUCLEOTIDE SEQUENCE [LARGE SCALE GENOMIC DNA]</scope>
</reference>
<dbReference type="AlphaFoldDB" id="A0A8S0ZEC7"/>
<evidence type="ECO:0000256" key="3">
    <source>
        <dbReference type="RuleBase" id="RU102079"/>
    </source>
</evidence>
<keyword evidence="1 3" id="KW-0430">Lectin</keyword>
<dbReference type="SMART" id="SM00276">
    <property type="entry name" value="GLECT"/>
    <property type="match status" value="1"/>
</dbReference>
<dbReference type="PANTHER" id="PTHR11346">
    <property type="entry name" value="GALECTIN"/>
    <property type="match status" value="1"/>
</dbReference>
<protein>
    <recommendedName>
        <fullName evidence="3">Galectin</fullName>
    </recommendedName>
</protein>
<dbReference type="EMBL" id="CADEBD010000289">
    <property type="protein sequence ID" value="CAB3231853.1"/>
    <property type="molecule type" value="Genomic_DNA"/>
</dbReference>
<feature type="domain" description="Galectin" evidence="4">
    <location>
        <begin position="12"/>
        <end position="144"/>
    </location>
</feature>
<dbReference type="FunFam" id="2.60.120.200:FF:000124">
    <property type="entry name" value="Galectin-4"/>
    <property type="match status" value="1"/>
</dbReference>
<accession>A0A8S0ZEC7</accession>
<dbReference type="CDD" id="cd00070">
    <property type="entry name" value="GLECT"/>
    <property type="match status" value="1"/>
</dbReference>
<evidence type="ECO:0000313" key="5">
    <source>
        <dbReference type="EMBL" id="CAB3231853.1"/>
    </source>
</evidence>
<dbReference type="GO" id="GO:0016936">
    <property type="term" value="F:galactoside binding"/>
    <property type="evidence" value="ECO:0007669"/>
    <property type="project" value="TreeGrafter"/>
</dbReference>